<dbReference type="SUPFAM" id="SSF53756">
    <property type="entry name" value="UDP-Glycosyltransferase/glycogen phosphorylase"/>
    <property type="match status" value="1"/>
</dbReference>
<protein>
    <submittedName>
        <fullName evidence="3">Glycosyltransferase</fullName>
        <ecNumber evidence="3">2.4.-.-</ecNumber>
    </submittedName>
</protein>
<evidence type="ECO:0000259" key="2">
    <source>
        <dbReference type="Pfam" id="PF13439"/>
    </source>
</evidence>
<dbReference type="InterPro" id="IPR028098">
    <property type="entry name" value="Glyco_trans_4-like_N"/>
</dbReference>
<dbReference type="Gene3D" id="3.40.50.2000">
    <property type="entry name" value="Glycogen Phosphorylase B"/>
    <property type="match status" value="2"/>
</dbReference>
<name>A0ABT2M2Q2_9FIRM</name>
<dbReference type="EMBL" id="JAODBU010000013">
    <property type="protein sequence ID" value="MCT7399801.1"/>
    <property type="molecule type" value="Genomic_DNA"/>
</dbReference>
<feature type="domain" description="Glycosyl transferase family 1" evidence="1">
    <location>
        <begin position="200"/>
        <end position="344"/>
    </location>
</feature>
<accession>A0ABT2M2Q2</accession>
<comment type="caution">
    <text evidence="3">The sequence shown here is derived from an EMBL/GenBank/DDBJ whole genome shotgun (WGS) entry which is preliminary data.</text>
</comment>
<dbReference type="RefSeq" id="WP_260979066.1">
    <property type="nucleotide sequence ID" value="NZ_JAODBU010000013.1"/>
</dbReference>
<proteinExistence type="predicted"/>
<reference evidence="3" key="1">
    <citation type="submission" date="2022-09" db="EMBL/GenBank/DDBJ databases">
        <title>Eubacterium sp. LFL-14 isolated from human feces.</title>
        <authorList>
            <person name="Liu F."/>
        </authorList>
    </citation>
    <scope>NUCLEOTIDE SEQUENCE</scope>
    <source>
        <strain evidence="3">LFL-14</strain>
    </source>
</reference>
<dbReference type="InterPro" id="IPR001296">
    <property type="entry name" value="Glyco_trans_1"/>
</dbReference>
<gene>
    <name evidence="3" type="ORF">N5B56_12030</name>
</gene>
<feature type="domain" description="Glycosyltransferase subfamily 4-like N-terminal" evidence="2">
    <location>
        <begin position="15"/>
        <end position="184"/>
    </location>
</feature>
<dbReference type="PANTHER" id="PTHR45947:SF3">
    <property type="entry name" value="SULFOQUINOVOSYL TRANSFERASE SQD2"/>
    <property type="match status" value="1"/>
</dbReference>
<dbReference type="GO" id="GO:0016757">
    <property type="term" value="F:glycosyltransferase activity"/>
    <property type="evidence" value="ECO:0007669"/>
    <property type="project" value="UniProtKB-KW"/>
</dbReference>
<dbReference type="Pfam" id="PF13439">
    <property type="entry name" value="Glyco_transf_4"/>
    <property type="match status" value="1"/>
</dbReference>
<evidence type="ECO:0000259" key="1">
    <source>
        <dbReference type="Pfam" id="PF00534"/>
    </source>
</evidence>
<evidence type="ECO:0000313" key="4">
    <source>
        <dbReference type="Proteomes" id="UP001431199"/>
    </source>
</evidence>
<evidence type="ECO:0000313" key="3">
    <source>
        <dbReference type="EMBL" id="MCT7399801.1"/>
    </source>
</evidence>
<keyword evidence="3" id="KW-0808">Transferase</keyword>
<keyword evidence="4" id="KW-1185">Reference proteome</keyword>
<organism evidence="3 4">
    <name type="scientific">Eubacterium album</name>
    <dbReference type="NCBI Taxonomy" id="2978477"/>
    <lineage>
        <taxon>Bacteria</taxon>
        <taxon>Bacillati</taxon>
        <taxon>Bacillota</taxon>
        <taxon>Clostridia</taxon>
        <taxon>Eubacteriales</taxon>
        <taxon>Eubacteriaceae</taxon>
        <taxon>Eubacterium</taxon>
    </lineage>
</organism>
<dbReference type="Proteomes" id="UP001431199">
    <property type="component" value="Unassembled WGS sequence"/>
</dbReference>
<dbReference type="InterPro" id="IPR050194">
    <property type="entry name" value="Glycosyltransferase_grp1"/>
</dbReference>
<sequence>MIIAMVCDFLGEENNGTTIFCYNLIEWLTRHGHSVNIICPDKDKSDINSCFVVPQKKHLTSIEKRFANQGLVFAKPKRSVIRKAVLGTDGVLIITPFSLGKYVTKYALEHRIPVMATFQCQADSLIRPIRIGSKDKYKKKIYKQFYEQVYKYCQAIHFPSAFLCRDFEKYIGYTPHYIISSGISSDFSKKVSCHRPVDSNFRIIYIARLSKHKNHKVLINAVNMSKYKNRIQLIFAGDGDYKSSIERDACELINQPIIRTYSRPELLEVIATCDLYVHAANEETEGIACLEAATCGLVPIINNSPNSAAPAYAIDEKNLFNYNDAADLAEKIDYWLDHPKERNERSLEYLDFTKKYSLAESMSAMEKMFKLVIYKQ</sequence>
<dbReference type="EC" id="2.4.-.-" evidence="3"/>
<keyword evidence="3" id="KW-0328">Glycosyltransferase</keyword>
<dbReference type="PANTHER" id="PTHR45947">
    <property type="entry name" value="SULFOQUINOVOSYL TRANSFERASE SQD2"/>
    <property type="match status" value="1"/>
</dbReference>
<dbReference type="Pfam" id="PF00534">
    <property type="entry name" value="Glycos_transf_1"/>
    <property type="match status" value="1"/>
</dbReference>